<dbReference type="Proteomes" id="UP001497444">
    <property type="component" value="Chromosome 2"/>
</dbReference>
<dbReference type="PROSITE" id="PS50866">
    <property type="entry name" value="GOLD"/>
    <property type="match status" value="1"/>
</dbReference>
<keyword evidence="6 8" id="KW-0472">Membrane</keyword>
<feature type="chain" id="PRO_5045194608" description="GOLD domain-containing protein" evidence="9">
    <location>
        <begin position="29"/>
        <end position="216"/>
    </location>
</feature>
<keyword evidence="3 7" id="KW-0812">Transmembrane</keyword>
<keyword evidence="5 8" id="KW-1133">Transmembrane helix</keyword>
<evidence type="ECO:0000256" key="9">
    <source>
        <dbReference type="SAM" id="SignalP"/>
    </source>
</evidence>
<comment type="similarity">
    <text evidence="2 7">Belongs to the EMP24/GP25L family.</text>
</comment>
<evidence type="ECO:0000313" key="11">
    <source>
        <dbReference type="EMBL" id="CAK9267714.1"/>
    </source>
</evidence>
<evidence type="ECO:0000256" key="5">
    <source>
        <dbReference type="ARBA" id="ARBA00022989"/>
    </source>
</evidence>
<reference evidence="11 12" key="1">
    <citation type="submission" date="2024-02" db="EMBL/GenBank/DDBJ databases">
        <authorList>
            <consortium name="ELIXIR-Norway"/>
            <consortium name="Elixir Norway"/>
        </authorList>
    </citation>
    <scope>NUCLEOTIDE SEQUENCE [LARGE SCALE GENOMIC DNA]</scope>
</reference>
<keyword evidence="12" id="KW-1185">Reference proteome</keyword>
<evidence type="ECO:0000256" key="3">
    <source>
        <dbReference type="ARBA" id="ARBA00022692"/>
    </source>
</evidence>
<feature type="signal peptide" evidence="9">
    <location>
        <begin position="1"/>
        <end position="28"/>
    </location>
</feature>
<evidence type="ECO:0000256" key="6">
    <source>
        <dbReference type="ARBA" id="ARBA00023136"/>
    </source>
</evidence>
<accession>A0ABP0WLK5</accession>
<dbReference type="PANTHER" id="PTHR22811">
    <property type="entry name" value="TRANSMEMBRANE EMP24 DOMAIN-CONTAINING PROTEIN"/>
    <property type="match status" value="1"/>
</dbReference>
<evidence type="ECO:0000259" key="10">
    <source>
        <dbReference type="PROSITE" id="PS50866"/>
    </source>
</evidence>
<evidence type="ECO:0000256" key="4">
    <source>
        <dbReference type="ARBA" id="ARBA00022729"/>
    </source>
</evidence>
<evidence type="ECO:0000256" key="8">
    <source>
        <dbReference type="SAM" id="Phobius"/>
    </source>
</evidence>
<feature type="transmembrane region" description="Helical" evidence="8">
    <location>
        <begin position="181"/>
        <end position="203"/>
    </location>
</feature>
<keyword evidence="4 9" id="KW-0732">Signal</keyword>
<evidence type="ECO:0000256" key="1">
    <source>
        <dbReference type="ARBA" id="ARBA00004479"/>
    </source>
</evidence>
<dbReference type="EMBL" id="OZ020097">
    <property type="protein sequence ID" value="CAK9267714.1"/>
    <property type="molecule type" value="Genomic_DNA"/>
</dbReference>
<proteinExistence type="inferred from homology"/>
<evidence type="ECO:0000313" key="12">
    <source>
        <dbReference type="Proteomes" id="UP001497444"/>
    </source>
</evidence>
<dbReference type="Pfam" id="PF01105">
    <property type="entry name" value="EMP24_GP25L"/>
    <property type="match status" value="1"/>
</dbReference>
<organism evidence="11 12">
    <name type="scientific">Sphagnum jensenii</name>
    <dbReference type="NCBI Taxonomy" id="128206"/>
    <lineage>
        <taxon>Eukaryota</taxon>
        <taxon>Viridiplantae</taxon>
        <taxon>Streptophyta</taxon>
        <taxon>Embryophyta</taxon>
        <taxon>Bryophyta</taxon>
        <taxon>Sphagnophytina</taxon>
        <taxon>Sphagnopsida</taxon>
        <taxon>Sphagnales</taxon>
        <taxon>Sphagnaceae</taxon>
        <taxon>Sphagnum</taxon>
    </lineage>
</organism>
<name>A0ABP0WLK5_9BRYO</name>
<evidence type="ECO:0000256" key="2">
    <source>
        <dbReference type="ARBA" id="ARBA00007104"/>
    </source>
</evidence>
<dbReference type="SMART" id="SM01190">
    <property type="entry name" value="EMP24_GP25L"/>
    <property type="match status" value="1"/>
</dbReference>
<protein>
    <recommendedName>
        <fullName evidence="10">GOLD domain-containing protein</fullName>
    </recommendedName>
</protein>
<gene>
    <name evidence="11" type="ORF">CSSPJE1EN1_LOCUS13192</name>
</gene>
<feature type="domain" description="GOLD" evidence="10">
    <location>
        <begin position="36"/>
        <end position="125"/>
    </location>
</feature>
<sequence>MVSSMAAKKLWVLVLVAVILLCGKQVQGIRFVIDKKECWSHEVRFPGDTVHVSFVVIKSENSWNYDHYTVGLDLIVEGPSGHQLQNIKQKTEEKFEFVAERRGLYKFCFFNLGSIHETVDFDVHIGHLSSQEHLKDEHFEPVMGQIERLEEAIYAVQFEQHWLQSQTDRQEVVNRAMSRRVLYKAALEAFALVGSSVLQVVLLRRLFERKLGQSRV</sequence>
<dbReference type="InterPro" id="IPR009038">
    <property type="entry name" value="GOLD_dom"/>
</dbReference>
<comment type="subcellular location">
    <subcellularLocation>
        <location evidence="1 7">Membrane</location>
        <topology evidence="1 7">Single-pass type I membrane protein</topology>
    </subcellularLocation>
</comment>
<evidence type="ECO:0000256" key="7">
    <source>
        <dbReference type="RuleBase" id="RU003827"/>
    </source>
</evidence>
<dbReference type="InterPro" id="IPR015720">
    <property type="entry name" value="Emp24-like"/>
</dbReference>